<dbReference type="InterPro" id="IPR013655">
    <property type="entry name" value="PAS_fold_3"/>
</dbReference>
<keyword evidence="3" id="KW-0238">DNA-binding</keyword>
<dbReference type="Gene3D" id="3.30.450.20">
    <property type="entry name" value="PAS domain"/>
    <property type="match status" value="2"/>
</dbReference>
<dbReference type="AlphaFoldDB" id="A0AAV4DY30"/>
<dbReference type="Pfam" id="PF08447">
    <property type="entry name" value="PAS_3"/>
    <property type="match status" value="1"/>
</dbReference>
<evidence type="ECO:0000256" key="2">
    <source>
        <dbReference type="ARBA" id="ARBA00023015"/>
    </source>
</evidence>
<dbReference type="InterPro" id="IPR035965">
    <property type="entry name" value="PAS-like_dom_sf"/>
</dbReference>
<dbReference type="PROSITE" id="PS50112">
    <property type="entry name" value="PAS"/>
    <property type="match status" value="1"/>
</dbReference>
<feature type="region of interest" description="Disordered" evidence="6">
    <location>
        <begin position="647"/>
        <end position="666"/>
    </location>
</feature>
<dbReference type="EMBL" id="BLXT01008440">
    <property type="protein sequence ID" value="GFO48761.1"/>
    <property type="molecule type" value="Genomic_DNA"/>
</dbReference>
<evidence type="ECO:0000313" key="9">
    <source>
        <dbReference type="Proteomes" id="UP000735302"/>
    </source>
</evidence>
<name>A0AAV4DY30_9GAST</name>
<dbReference type="GO" id="GO:0000977">
    <property type="term" value="F:RNA polymerase II transcription regulatory region sequence-specific DNA binding"/>
    <property type="evidence" value="ECO:0007669"/>
    <property type="project" value="TreeGrafter"/>
</dbReference>
<dbReference type="Proteomes" id="UP000735302">
    <property type="component" value="Unassembled WGS sequence"/>
</dbReference>
<evidence type="ECO:0000259" key="7">
    <source>
        <dbReference type="PROSITE" id="PS50112"/>
    </source>
</evidence>
<dbReference type="PANTHER" id="PTHR23043">
    <property type="entry name" value="HYPOXIA-INDUCIBLE FACTOR 1 ALPHA"/>
    <property type="match status" value="1"/>
</dbReference>
<reference evidence="8 9" key="1">
    <citation type="journal article" date="2021" name="Elife">
        <title>Chloroplast acquisition without the gene transfer in kleptoplastic sea slugs, Plakobranchus ocellatus.</title>
        <authorList>
            <person name="Maeda T."/>
            <person name="Takahashi S."/>
            <person name="Yoshida T."/>
            <person name="Shimamura S."/>
            <person name="Takaki Y."/>
            <person name="Nagai Y."/>
            <person name="Toyoda A."/>
            <person name="Suzuki Y."/>
            <person name="Arimoto A."/>
            <person name="Ishii H."/>
            <person name="Satoh N."/>
            <person name="Nishiyama T."/>
            <person name="Hasebe M."/>
            <person name="Maruyama T."/>
            <person name="Minagawa J."/>
            <person name="Obokata J."/>
            <person name="Shigenobu S."/>
        </authorList>
    </citation>
    <scope>NUCLEOTIDE SEQUENCE [LARGE SCALE GENOMIC DNA]</scope>
</reference>
<evidence type="ECO:0000256" key="1">
    <source>
        <dbReference type="ARBA" id="ARBA00004123"/>
    </source>
</evidence>
<dbReference type="InterPro" id="IPR013654">
    <property type="entry name" value="PAS_2"/>
</dbReference>
<feature type="compositionally biased region" description="Polar residues" evidence="6">
    <location>
        <begin position="647"/>
        <end position="663"/>
    </location>
</feature>
<accession>A0AAV4DY30</accession>
<dbReference type="Pfam" id="PF08446">
    <property type="entry name" value="PAS_2"/>
    <property type="match status" value="1"/>
</dbReference>
<comment type="caution">
    <text evidence="8">The sequence shown here is derived from an EMBL/GenBank/DDBJ whole genome shotgun (WGS) entry which is preliminary data.</text>
</comment>
<evidence type="ECO:0000256" key="5">
    <source>
        <dbReference type="ARBA" id="ARBA00023242"/>
    </source>
</evidence>
<keyword evidence="9" id="KW-1185">Reference proteome</keyword>
<dbReference type="InterPro" id="IPR000014">
    <property type="entry name" value="PAS"/>
</dbReference>
<feature type="domain" description="PAS" evidence="7">
    <location>
        <begin position="266"/>
        <end position="323"/>
    </location>
</feature>
<evidence type="ECO:0000256" key="6">
    <source>
        <dbReference type="SAM" id="MobiDB-lite"/>
    </source>
</evidence>
<dbReference type="GO" id="GO:0005634">
    <property type="term" value="C:nucleus"/>
    <property type="evidence" value="ECO:0007669"/>
    <property type="project" value="UniProtKB-SubCell"/>
</dbReference>
<gene>
    <name evidence="8" type="ORF">PoB_007526600</name>
</gene>
<protein>
    <submittedName>
        <fullName evidence="8">Hypoxia-inducible factor 1 alpha</fullName>
    </submittedName>
</protein>
<proteinExistence type="predicted"/>
<evidence type="ECO:0000256" key="4">
    <source>
        <dbReference type="ARBA" id="ARBA00023163"/>
    </source>
</evidence>
<keyword evidence="4" id="KW-0804">Transcription</keyword>
<dbReference type="CDD" id="cd00130">
    <property type="entry name" value="PAS"/>
    <property type="match status" value="2"/>
</dbReference>
<sequence>MASNKSKRKKLIGLDMEGMEKSIFNELIEVIPLAQDANQDKMAILKLLIAYIKCRWLIIEKGQGKHQTNLLLTSNNSLQAPVPVNVSTGTISFHDESKNLNLSHVTQKRDELTEVVSCVCTSAVSRISENEDPELSQQKLKHYKDSLELGMREFLGRNPLDLDKLGFFNKADSIQISHPSYQSCTKEIKEVKTVDVQNFSSSLKDGNKMERVGVGVGKRRDLTSQPMNHANPENKRRTETQIVNCNSGFDSVANQLPGISYESNLILEAADGFLLILDKNLMVIFVSENVSEYLGCTQFQMIGLHIGNFIHPKDIPELQKYMDIKTFSMGRETNPHPDLTKRTFFMNLDYCFHKKGSRLRGPSLFQWNVRFVLRQDMVSKEMKMEGMVSLCSLIRSDSIFIFHNEDKVLRAKMTLDLRMFDVDPRAELLCGFKPEEMLDKDAYTFKNPYDIYVLQKQHQDLMAQGSAYSGYYRTYNKNYDIIWIFSFMELVKDKNNRPSYIDVACYLVSAKEAEYALLQDEEEYKRFKGEGFGKFSPFIQDGHSDNSGIYLGQRKNVQVKFQAPAKKDSSDLGFLNIGKVAAKVDNVTKNAQCLSMGMFQNNFVSSKTRTGSNLYTNKEVSMSQDSQMDIANDLWKAAWESDSSETDISNASTTFPQSHLHSTAQDKPDFTTTDFAKSRSSSLTFHQVVEDFYSLMEKEPSINLTSMHSKSVAVSGLSVSDDQPEFFNEHNMASSEKYHFSSDGKSNHIIDQISTPLKGSSVDDCCYRKQRQTNDLFYKNSEQWIDNNIGIPKLKIDEIIPVLENESVKTNMGKVSETHTNQMEGSAESSPEAAVISNPSYVTSLVHCSGIANEKLKAKVLKDFSPDSAQKKYCHCTPEKPLSALGQLLEDDNDDPPSPVKNLL</sequence>
<comment type="subcellular location">
    <subcellularLocation>
        <location evidence="1">Nucleus</location>
    </subcellularLocation>
</comment>
<keyword evidence="5" id="KW-0539">Nucleus</keyword>
<organism evidence="8 9">
    <name type="scientific">Plakobranchus ocellatus</name>
    <dbReference type="NCBI Taxonomy" id="259542"/>
    <lineage>
        <taxon>Eukaryota</taxon>
        <taxon>Metazoa</taxon>
        <taxon>Spiralia</taxon>
        <taxon>Lophotrochozoa</taxon>
        <taxon>Mollusca</taxon>
        <taxon>Gastropoda</taxon>
        <taxon>Heterobranchia</taxon>
        <taxon>Euthyneura</taxon>
        <taxon>Panpulmonata</taxon>
        <taxon>Sacoglossa</taxon>
        <taxon>Placobranchoidea</taxon>
        <taxon>Plakobranchidae</taxon>
        <taxon>Plakobranchus</taxon>
    </lineage>
</organism>
<dbReference type="SUPFAM" id="SSF55785">
    <property type="entry name" value="PYP-like sensor domain (PAS domain)"/>
    <property type="match status" value="2"/>
</dbReference>
<keyword evidence="2" id="KW-0805">Transcription regulation</keyword>
<evidence type="ECO:0000313" key="8">
    <source>
        <dbReference type="EMBL" id="GFO48761.1"/>
    </source>
</evidence>
<dbReference type="SMART" id="SM00091">
    <property type="entry name" value="PAS"/>
    <property type="match status" value="2"/>
</dbReference>
<dbReference type="GO" id="GO:0000981">
    <property type="term" value="F:DNA-binding transcription factor activity, RNA polymerase II-specific"/>
    <property type="evidence" value="ECO:0007669"/>
    <property type="project" value="TreeGrafter"/>
</dbReference>
<dbReference type="PANTHER" id="PTHR23043:SF40">
    <property type="match status" value="1"/>
</dbReference>
<evidence type="ECO:0000256" key="3">
    <source>
        <dbReference type="ARBA" id="ARBA00023125"/>
    </source>
</evidence>